<feature type="domain" description="SH3" evidence="7">
    <location>
        <begin position="2547"/>
        <end position="2624"/>
    </location>
</feature>
<organism evidence="9 10">
    <name type="scientific">Coptotermes formosanus</name>
    <name type="common">Formosan subterranean termite</name>
    <dbReference type="NCBI Taxonomy" id="36987"/>
    <lineage>
        <taxon>Eukaryota</taxon>
        <taxon>Metazoa</taxon>
        <taxon>Ecdysozoa</taxon>
        <taxon>Arthropoda</taxon>
        <taxon>Hexapoda</taxon>
        <taxon>Insecta</taxon>
        <taxon>Pterygota</taxon>
        <taxon>Neoptera</taxon>
        <taxon>Polyneoptera</taxon>
        <taxon>Dictyoptera</taxon>
        <taxon>Blattodea</taxon>
        <taxon>Blattoidea</taxon>
        <taxon>Termitoidae</taxon>
        <taxon>Rhinotermitidae</taxon>
        <taxon>Coptotermes</taxon>
    </lineage>
</organism>
<dbReference type="SMART" id="SM00326">
    <property type="entry name" value="SH3"/>
    <property type="match status" value="3"/>
</dbReference>
<feature type="region of interest" description="Disordered" evidence="6">
    <location>
        <begin position="1539"/>
        <end position="1568"/>
    </location>
</feature>
<dbReference type="EMBL" id="BLKM01002298">
    <property type="protein sequence ID" value="GFG40570.1"/>
    <property type="molecule type" value="Genomic_DNA"/>
</dbReference>
<feature type="compositionally biased region" description="Polar residues" evidence="6">
    <location>
        <begin position="843"/>
        <end position="867"/>
    </location>
</feature>
<evidence type="ECO:0000256" key="3">
    <source>
        <dbReference type="ARBA" id="ARBA00022949"/>
    </source>
</evidence>
<keyword evidence="2 4" id="KW-0728">SH3 domain</keyword>
<evidence type="ECO:0000259" key="7">
    <source>
        <dbReference type="PROSITE" id="PS50002"/>
    </source>
</evidence>
<feature type="region of interest" description="Disordered" evidence="6">
    <location>
        <begin position="2292"/>
        <end position="2311"/>
    </location>
</feature>
<reference evidence="10" key="1">
    <citation type="submission" date="2020-01" db="EMBL/GenBank/DDBJ databases">
        <title>Draft genome sequence of the Termite Coptotermes fromosanus.</title>
        <authorList>
            <person name="Itakura S."/>
            <person name="Yosikawa Y."/>
            <person name="Umezawa K."/>
        </authorList>
    </citation>
    <scope>NUCLEOTIDE SEQUENCE [LARGE SCALE GENOMIC DNA]</scope>
</reference>
<feature type="compositionally biased region" description="Polar residues" evidence="6">
    <location>
        <begin position="99"/>
        <end position="109"/>
    </location>
</feature>
<keyword evidence="3" id="KW-0965">Cell junction</keyword>
<dbReference type="OrthoDB" id="19092at2759"/>
<dbReference type="Gene3D" id="2.30.30.40">
    <property type="entry name" value="SH3 Domains"/>
    <property type="match status" value="3"/>
</dbReference>
<feature type="compositionally biased region" description="Low complexity" evidence="6">
    <location>
        <begin position="809"/>
        <end position="838"/>
    </location>
</feature>
<dbReference type="InterPro" id="IPR001452">
    <property type="entry name" value="SH3_domain"/>
</dbReference>
<evidence type="ECO:0008006" key="11">
    <source>
        <dbReference type="Google" id="ProtNLM"/>
    </source>
</evidence>
<evidence type="ECO:0000256" key="4">
    <source>
        <dbReference type="PROSITE-ProRule" id="PRU00192"/>
    </source>
</evidence>
<feature type="compositionally biased region" description="Polar residues" evidence="6">
    <location>
        <begin position="72"/>
        <end position="87"/>
    </location>
</feature>
<feature type="compositionally biased region" description="Basic and acidic residues" evidence="6">
    <location>
        <begin position="31"/>
        <end position="43"/>
    </location>
</feature>
<keyword evidence="5" id="KW-0175">Coiled coil</keyword>
<feature type="region of interest" description="Disordered" evidence="6">
    <location>
        <begin position="1836"/>
        <end position="1879"/>
    </location>
</feature>
<feature type="compositionally biased region" description="Low complexity" evidence="6">
    <location>
        <begin position="2112"/>
        <end position="2126"/>
    </location>
</feature>
<evidence type="ECO:0000256" key="2">
    <source>
        <dbReference type="ARBA" id="ARBA00022443"/>
    </source>
</evidence>
<dbReference type="GO" id="GO:0070161">
    <property type="term" value="C:anchoring junction"/>
    <property type="evidence" value="ECO:0007669"/>
    <property type="project" value="UniProtKB-SubCell"/>
</dbReference>
<evidence type="ECO:0000256" key="6">
    <source>
        <dbReference type="SAM" id="MobiDB-lite"/>
    </source>
</evidence>
<feature type="domain" description="SoHo" evidence="8">
    <location>
        <begin position="252"/>
        <end position="315"/>
    </location>
</feature>
<proteinExistence type="predicted"/>
<dbReference type="PANTHER" id="PTHR14167:SF116">
    <property type="entry name" value="CAP, ISOFORM AC"/>
    <property type="match status" value="1"/>
</dbReference>
<feature type="compositionally biased region" description="Basic and acidic residues" evidence="6">
    <location>
        <begin position="1546"/>
        <end position="1568"/>
    </location>
</feature>
<dbReference type="Proteomes" id="UP000502823">
    <property type="component" value="Unassembled WGS sequence"/>
</dbReference>
<dbReference type="Pfam" id="PF14604">
    <property type="entry name" value="SH3_9"/>
    <property type="match status" value="1"/>
</dbReference>
<evidence type="ECO:0000313" key="9">
    <source>
        <dbReference type="EMBL" id="GFG40570.1"/>
    </source>
</evidence>
<feature type="region of interest" description="Disordered" evidence="6">
    <location>
        <begin position="1"/>
        <end position="131"/>
    </location>
</feature>
<keyword evidence="10" id="KW-1185">Reference proteome</keyword>
<dbReference type="CDD" id="cd11781">
    <property type="entry name" value="SH3_Sorbs_1"/>
    <property type="match status" value="1"/>
</dbReference>
<feature type="compositionally biased region" description="Basic and acidic residues" evidence="6">
    <location>
        <begin position="916"/>
        <end position="930"/>
    </location>
</feature>
<accession>A0A6L2Q992</accession>
<dbReference type="PANTHER" id="PTHR14167">
    <property type="entry name" value="SH3 DOMAIN-CONTAINING"/>
    <property type="match status" value="1"/>
</dbReference>
<feature type="region of interest" description="Disordered" evidence="6">
    <location>
        <begin position="809"/>
        <end position="947"/>
    </location>
</feature>
<feature type="region of interest" description="Disordered" evidence="6">
    <location>
        <begin position="1404"/>
        <end position="1431"/>
    </location>
</feature>
<dbReference type="SUPFAM" id="SSF50044">
    <property type="entry name" value="SH3-domain"/>
    <property type="match status" value="3"/>
</dbReference>
<feature type="compositionally biased region" description="Basic and acidic residues" evidence="6">
    <location>
        <begin position="886"/>
        <end position="896"/>
    </location>
</feature>
<feature type="region of interest" description="Disordered" evidence="6">
    <location>
        <begin position="586"/>
        <end position="608"/>
    </location>
</feature>
<feature type="region of interest" description="Disordered" evidence="6">
    <location>
        <begin position="2108"/>
        <end position="2169"/>
    </location>
</feature>
<dbReference type="InterPro" id="IPR036028">
    <property type="entry name" value="SH3-like_dom_sf"/>
</dbReference>
<feature type="region of interest" description="Disordered" evidence="6">
    <location>
        <begin position="1104"/>
        <end position="1169"/>
    </location>
</feature>
<dbReference type="SMART" id="SM00459">
    <property type="entry name" value="Sorb"/>
    <property type="match status" value="1"/>
</dbReference>
<evidence type="ECO:0000259" key="8">
    <source>
        <dbReference type="PROSITE" id="PS50831"/>
    </source>
</evidence>
<feature type="coiled-coil region" evidence="5">
    <location>
        <begin position="2251"/>
        <end position="2278"/>
    </location>
</feature>
<dbReference type="Pfam" id="PF00018">
    <property type="entry name" value="SH3_1"/>
    <property type="match status" value="2"/>
</dbReference>
<name>A0A6L2Q992_COPFO</name>
<dbReference type="InterPro" id="IPR003127">
    <property type="entry name" value="SoHo_dom"/>
</dbReference>
<dbReference type="CDD" id="cd11782">
    <property type="entry name" value="SH3_Sorbs_2"/>
    <property type="match status" value="1"/>
</dbReference>
<feature type="compositionally biased region" description="Basic and acidic residues" evidence="6">
    <location>
        <begin position="1852"/>
        <end position="1870"/>
    </location>
</feature>
<comment type="caution">
    <text evidence="9">The sequence shown here is derived from an EMBL/GenBank/DDBJ whole genome shotgun (WGS) entry which is preliminary data.</text>
</comment>
<feature type="domain" description="SH3" evidence="7">
    <location>
        <begin position="2400"/>
        <end position="2459"/>
    </location>
</feature>
<evidence type="ECO:0000256" key="5">
    <source>
        <dbReference type="SAM" id="Coils"/>
    </source>
</evidence>
<dbReference type="InParanoid" id="A0A6L2Q992"/>
<dbReference type="PROSITE" id="PS50002">
    <property type="entry name" value="SH3"/>
    <property type="match status" value="3"/>
</dbReference>
<dbReference type="PROSITE" id="PS50831">
    <property type="entry name" value="SOHO"/>
    <property type="match status" value="1"/>
</dbReference>
<feature type="non-terminal residue" evidence="9">
    <location>
        <position position="1"/>
    </location>
</feature>
<feature type="compositionally biased region" description="Polar residues" evidence="6">
    <location>
        <begin position="692"/>
        <end position="709"/>
    </location>
</feature>
<feature type="region of interest" description="Disordered" evidence="6">
    <location>
        <begin position="665"/>
        <end position="760"/>
    </location>
</feature>
<comment type="subcellular location">
    <subcellularLocation>
        <location evidence="1">Cell junction</location>
    </subcellularLocation>
</comment>
<sequence length="2654" mass="298415">QTETCTNGTRRFCTGVWSPASKSSTDVTEDSNSKKNQESKAGDDAPPVVWTPKTAGASPSSERKEFRPVNFESPTLSRKNWSATSTPAPFKPADDFQPAVTTSPVAQESTTTTTFSSIFPPWQQQQSRDDSILTVGSTLQSPTSDKSVASSTITSTLDRRIVQSQSAPASGLSALAAGGSSNIKLPRAQNPTITLLQKAREGQLPRGALYLDHKMNSKEAERSYVSPNEILYSVKKEYESEGENEKRKKIVELKPRKYEGIGPMTKEGIPIVLRSEVKDTNQAKWYKRMYDSLHRTGKDDEYVTIRYKPRRGDESHYPYTSPGGYLSEPEPALYDSDIGYSAKYATLDRRRIKNKENDFTTSTLPRSRYVPHPASIKYATEVYKNQPGRIEDYEPGHSSISEKETKQWWDEVLDIFDGWLETHSPHHQHHPNYRSSSFLAADAIYQRQTNAEPQTTPSTPSNKPFMTYALKESGYESDSTLVFKRRDENLQNQLSPAEQKLAYKTIQKGGEVPLHGLRKPAPERPKDISEIEYFPISPHLTRIRVHKQNVTPLREIVCYPVTTTYTNVPPLFSSYKRTAPSFFQVTPGKAASKSPPPSPPKRQSSHHCTALRLWSKMRLPCQPHTGPVRSRHESCFRDTNVNFLRDRLSQKLGISSSIAGMHDRPVRLTRATSSSPLGARGSLTAVHRSRSAPESVTSNRKTEVPSSKLQSRKAQHEATGRLSRSPDLIAPMEVRKIVQKQKEKDIRERLGSRSLPPGTVVRSSTLLYSSARNSGLQCHPEDKSLHVTVAVSAKGRELLQPKTVISTASTTSTVTTTTTTTTTTTSSKSPSLSLSQTLATHKGNISRQPVKSVSACQSSPSPPTSVSDKGLEKEHKNNNKKKAKKSKVDSNGESRRAHVSKRSNPAKSSLGNKAGVHSEDKQKTSTERKLVSMPRAEAVSHLSTAPNAKELHVQSDTLLDAVPQHNICPLNTESFFQHLLLRDTSFLTQSAASSLRRSSSVLEKARQLHDQVTGRTRHRASFKTESTLGLLNVYLAHKRPVTDSKFRSLDRELSLSSRSPSPSYRSVTFPLHSHVSCLKRDGSRHEADAGMFYSLSPSRSITPECDRRDVRVRSCSEPPLLSASTGAVSRSRSPQVDTRQETATNTESSAPCQSLPSSPSPTRSAACRRIRGARSQIVKTVESIAGLRRKGVRARSAGDVDDAKQVGKRDLKTSTPLRAHSTSSVNVSHITDHSEYQSYVLELVHSTRKSERFRELHKFYSSLERLGQLERAASTGDLRPRLKGEEVIDYDRWKQLRTKEKAEKEMKMLYAKLKEDQKEKNLLFQSKDTESLRWRGERDRGLLCRDKSVDNLKQHFDKLSVEETDLEVAKRKDLDAKKDLYKPLWRGSSVMNLASCLAAVTNSRRGRPVTGDSRVHSTSRSLSKHSSGKYGKGIGSRLWSSLSMEQVNALKTQLSEIYSSLSNIKRNRMSRREDYEISIPPTTAKAKAPIPMENDKETLHVRCNSLLTRDELYSPLVRRREARRTESMKADSISSLTYWKKNGSKPKSESPKSYVDHTKPLSESEKKRLSMTLSQEVLDRVSKKQKMSSMPIVTARETRGAIAVAVAKGRGKDPSPICSPVLSETISPRTCYSLEVSEEDSSERHASSSRKNDFLLVLTPSDGSHSRHREVQKVVEEWANAKPSTSKTLATGIERKTENGVAARLVTTTSASETESASSDTSTRTVIHRTGSREDVLQKVEYFERKQTTAASDTTDDKTKTGVRVCRSASDIITPRHPVLKHSTRAKSAPGAFHLSKNTVASSMPSCPAKLRPSQSYADLKELFGEQSRLRYATMPLVAQKREEPASSLKSVRRESGKRPEDGNVQRSHEGSVSPSRAYCHGNSTDSLFHQRSRSVSPDPTKYWRAYLQMVKQGYVKRLCDKFESLEDLYYYYSIGACRKLKSQSVLKRHSSDPELARDLLARRGTDPNRVVVRGQEIGDVRWLRRRYETCCRGRSRGRKTRALSPVLRTPFRAEDRYMPHINVISKTASLQRRSATSPHRQAIVSEDEGFRHFHTGEVRRIREKFESELSLMGQMFTSTPDVRELRDIAPYLGCHWVAHKFPDTKPNSRCLSSPELRTSPPLSRPSSRESRPRPASSSPARSRREPLSILKPQHPLHQRQIPAATVATSDVPRRDVFANQAFDPSIHRPLYRYQPINNASGTGQRYAGSNLWCRQSSPRPTVSFKGANGFKSPHRYVESEVTIHYRSPVRSEAKEALSEEELARRQAEAMRRIYQEERRRKYLQELQDMHSRRHTDNFTPSQKSPIPLNRYDDFVDGVGNKGKPRDRTPEPKLVARALYNFVGQTSRELSFRRGDIIFVRRQIDKNWYEGEHNAMIGLFPFNYVEIIPYDGIRTIPKRPSEGQARAKFNFFAQTHLELSLVKGELVVLTRRVDDNWFEGRIGNRKGIFPVSYVEVLSEPGEKPVTPVAPPSKPITLPASHTVLVNGSGIRQSMGHHSYQPSSYYSQNKMTSSYTSSNPYATLPRQSQTVKQPLAPVNQTLHIDTHSEPVPYRALYNYRPQNEDELELCEGDTVFVMEKCDDGCWFTTKLLNELIQDGQKNLSRVSAGHADANVNMKYHTVCRIQVARKKEMAYIVLTFVGKKECTLQNLSEKG</sequence>
<feature type="compositionally biased region" description="Basic and acidic residues" evidence="6">
    <location>
        <begin position="733"/>
        <end position="751"/>
    </location>
</feature>
<feature type="compositionally biased region" description="Basic and acidic residues" evidence="6">
    <location>
        <begin position="1104"/>
        <end position="1114"/>
    </location>
</feature>
<evidence type="ECO:0000313" key="10">
    <source>
        <dbReference type="Proteomes" id="UP000502823"/>
    </source>
</evidence>
<feature type="compositionally biased region" description="Polar residues" evidence="6">
    <location>
        <begin position="1122"/>
        <end position="1163"/>
    </location>
</feature>
<gene>
    <name evidence="9" type="ORF">Cfor_04492</name>
</gene>
<protein>
    <recommendedName>
        <fullName evidence="11">SoHo domain-containing protein</fullName>
    </recommendedName>
</protein>
<feature type="domain" description="SH3" evidence="7">
    <location>
        <begin position="2331"/>
        <end position="2390"/>
    </location>
</feature>
<evidence type="ECO:0000256" key="1">
    <source>
        <dbReference type="ARBA" id="ARBA00004282"/>
    </source>
</evidence>
<feature type="compositionally biased region" description="Polar residues" evidence="6">
    <location>
        <begin position="902"/>
        <end position="911"/>
    </location>
</feature>
<dbReference type="InterPro" id="IPR050384">
    <property type="entry name" value="Endophilin_SH3RF"/>
</dbReference>